<feature type="domain" description="Cystatin" evidence="5">
    <location>
        <begin position="19"/>
        <end position="131"/>
    </location>
</feature>
<dbReference type="Pfam" id="PF00031">
    <property type="entry name" value="Cystatin"/>
    <property type="match status" value="1"/>
</dbReference>
<dbReference type="SMART" id="SM00043">
    <property type="entry name" value="CY"/>
    <property type="match status" value="1"/>
</dbReference>
<keyword evidence="3" id="KW-0789">Thiol protease inhibitor</keyword>
<reference evidence="6 7" key="1">
    <citation type="submission" date="2024-04" db="EMBL/GenBank/DDBJ databases">
        <authorList>
            <person name="Rising A."/>
            <person name="Reimegard J."/>
            <person name="Sonavane S."/>
            <person name="Akerstrom W."/>
            <person name="Nylinder S."/>
            <person name="Hedman E."/>
            <person name="Kallberg Y."/>
        </authorList>
    </citation>
    <scope>NUCLEOTIDE SEQUENCE [LARGE SCALE GENOMIC DNA]</scope>
</reference>
<dbReference type="CDD" id="cd00042">
    <property type="entry name" value="CY"/>
    <property type="match status" value="1"/>
</dbReference>
<dbReference type="SUPFAM" id="SSF54403">
    <property type="entry name" value="Cystatin/monellin"/>
    <property type="match status" value="1"/>
</dbReference>
<dbReference type="EMBL" id="CAXIEN010000282">
    <property type="protein sequence ID" value="CAL1291405.1"/>
    <property type="molecule type" value="Genomic_DNA"/>
</dbReference>
<evidence type="ECO:0000313" key="6">
    <source>
        <dbReference type="EMBL" id="CAL1291405.1"/>
    </source>
</evidence>
<organism evidence="6 7">
    <name type="scientific">Larinioides sclopetarius</name>
    <dbReference type="NCBI Taxonomy" id="280406"/>
    <lineage>
        <taxon>Eukaryota</taxon>
        <taxon>Metazoa</taxon>
        <taxon>Ecdysozoa</taxon>
        <taxon>Arthropoda</taxon>
        <taxon>Chelicerata</taxon>
        <taxon>Arachnida</taxon>
        <taxon>Araneae</taxon>
        <taxon>Araneomorphae</taxon>
        <taxon>Entelegynae</taxon>
        <taxon>Araneoidea</taxon>
        <taxon>Araneidae</taxon>
        <taxon>Larinioides</taxon>
    </lineage>
</organism>
<dbReference type="Gene3D" id="3.10.450.10">
    <property type="match status" value="1"/>
</dbReference>
<sequence length="137" mass="15364">MNSWVFFICVSMIFAVAKSVPGGWRTVTDLNSPEIQKNSQKAAALVGKSMNSQYHMKLMNVTKVETQVVSGINYKFEMSIAPTECKKSENLNEQQIEDCPLQKCGEPLHCNVIMWVQSWMNSYKVTNSSCQSGKPSC</sequence>
<dbReference type="GO" id="GO:0031982">
    <property type="term" value="C:vesicle"/>
    <property type="evidence" value="ECO:0007669"/>
    <property type="project" value="TreeGrafter"/>
</dbReference>
<evidence type="ECO:0000256" key="1">
    <source>
        <dbReference type="ARBA" id="ARBA00009403"/>
    </source>
</evidence>
<accession>A0AAV2B704</accession>
<evidence type="ECO:0000256" key="3">
    <source>
        <dbReference type="ARBA" id="ARBA00022704"/>
    </source>
</evidence>
<dbReference type="PROSITE" id="PS00287">
    <property type="entry name" value="CYSTATIN"/>
    <property type="match status" value="1"/>
</dbReference>
<evidence type="ECO:0000256" key="4">
    <source>
        <dbReference type="SAM" id="SignalP"/>
    </source>
</evidence>
<feature type="chain" id="PRO_5043337452" description="Cystatin domain-containing protein" evidence="4">
    <location>
        <begin position="20"/>
        <end position="137"/>
    </location>
</feature>
<comment type="similarity">
    <text evidence="1">Belongs to the cystatin family.</text>
</comment>
<dbReference type="PANTHER" id="PTHR46186">
    <property type="entry name" value="CYSTATIN"/>
    <property type="match status" value="1"/>
</dbReference>
<comment type="caution">
    <text evidence="6">The sequence shown here is derived from an EMBL/GenBank/DDBJ whole genome shotgun (WGS) entry which is preliminary data.</text>
</comment>
<evidence type="ECO:0000259" key="5">
    <source>
        <dbReference type="SMART" id="SM00043"/>
    </source>
</evidence>
<name>A0AAV2B704_9ARAC</name>
<dbReference type="InterPro" id="IPR018073">
    <property type="entry name" value="Prot_inh_cystat_CS"/>
</dbReference>
<dbReference type="AlphaFoldDB" id="A0AAV2B704"/>
<proteinExistence type="inferred from homology"/>
<evidence type="ECO:0000313" key="7">
    <source>
        <dbReference type="Proteomes" id="UP001497382"/>
    </source>
</evidence>
<dbReference type="GO" id="GO:0005737">
    <property type="term" value="C:cytoplasm"/>
    <property type="evidence" value="ECO:0007669"/>
    <property type="project" value="TreeGrafter"/>
</dbReference>
<dbReference type="InterPro" id="IPR000010">
    <property type="entry name" value="Cystatin_dom"/>
</dbReference>
<dbReference type="GO" id="GO:0004869">
    <property type="term" value="F:cysteine-type endopeptidase inhibitor activity"/>
    <property type="evidence" value="ECO:0007669"/>
    <property type="project" value="UniProtKB-KW"/>
</dbReference>
<gene>
    <name evidence="6" type="ORF">LARSCL_LOCUS17066</name>
</gene>
<evidence type="ECO:0000256" key="2">
    <source>
        <dbReference type="ARBA" id="ARBA00022690"/>
    </source>
</evidence>
<keyword evidence="4" id="KW-0732">Signal</keyword>
<dbReference type="PANTHER" id="PTHR46186:SF2">
    <property type="entry name" value="CYSTATIN"/>
    <property type="match status" value="1"/>
</dbReference>
<dbReference type="GO" id="GO:0005615">
    <property type="term" value="C:extracellular space"/>
    <property type="evidence" value="ECO:0007669"/>
    <property type="project" value="TreeGrafter"/>
</dbReference>
<protein>
    <recommendedName>
        <fullName evidence="5">Cystatin domain-containing protein</fullName>
    </recommendedName>
</protein>
<feature type="signal peptide" evidence="4">
    <location>
        <begin position="1"/>
        <end position="19"/>
    </location>
</feature>
<dbReference type="Proteomes" id="UP001497382">
    <property type="component" value="Unassembled WGS sequence"/>
</dbReference>
<dbReference type="InterPro" id="IPR046350">
    <property type="entry name" value="Cystatin_sf"/>
</dbReference>
<keyword evidence="7" id="KW-1185">Reference proteome</keyword>
<keyword evidence="2" id="KW-0646">Protease inhibitor</keyword>